<name>A0ABT0RYU2_9SPHN</name>
<dbReference type="PANTHER" id="PTHR35006">
    <property type="entry name" value="GLYOXALASE FAMILY PROTEIN (AFU_ORTHOLOGUE AFUA_5G14830)"/>
    <property type="match status" value="1"/>
</dbReference>
<accession>A0ABT0RYU2</accession>
<organism evidence="2 3">
    <name type="scientific">Sphingomonas hankyongi</name>
    <dbReference type="NCBI Taxonomy" id="2908209"/>
    <lineage>
        <taxon>Bacteria</taxon>
        <taxon>Pseudomonadati</taxon>
        <taxon>Pseudomonadota</taxon>
        <taxon>Alphaproteobacteria</taxon>
        <taxon>Sphingomonadales</taxon>
        <taxon>Sphingomonadaceae</taxon>
        <taxon>Sphingomonas</taxon>
    </lineage>
</organism>
<comment type="caution">
    <text evidence="2">The sequence shown here is derived from an EMBL/GenBank/DDBJ whole genome shotgun (WGS) entry which is preliminary data.</text>
</comment>
<proteinExistence type="predicted"/>
<dbReference type="Gene3D" id="3.10.180.10">
    <property type="entry name" value="2,3-Dihydroxybiphenyl 1,2-Dioxygenase, domain 1"/>
    <property type="match status" value="1"/>
</dbReference>
<dbReference type="CDD" id="cd07262">
    <property type="entry name" value="VOC_like"/>
    <property type="match status" value="1"/>
</dbReference>
<evidence type="ECO:0000313" key="2">
    <source>
        <dbReference type="EMBL" id="MCL6728768.1"/>
    </source>
</evidence>
<dbReference type="Pfam" id="PF00903">
    <property type="entry name" value="Glyoxalase"/>
    <property type="match status" value="1"/>
</dbReference>
<dbReference type="RefSeq" id="WP_249830271.1">
    <property type="nucleotide sequence ID" value="NZ_JAMGBE010000001.1"/>
</dbReference>
<dbReference type="InterPro" id="IPR037523">
    <property type="entry name" value="VOC_core"/>
</dbReference>
<dbReference type="PANTHER" id="PTHR35006:SF1">
    <property type="entry name" value="BLL2941 PROTEIN"/>
    <property type="match status" value="1"/>
</dbReference>
<evidence type="ECO:0000313" key="3">
    <source>
        <dbReference type="Proteomes" id="UP001165342"/>
    </source>
</evidence>
<sequence length="128" mass="13759">MFSHVMLGCSDRERSKKFYDATLGALGIKPGQDFGKSDWWMTREGSLGIGQPLNGEPCSHGNGSTIGFRAESPEQVDAWHAAGVANGGASCEDPPGLRDAGFGKMYLAYLRDPDGNKLCGFYRVPADQ</sequence>
<gene>
    <name evidence="2" type="ORF">LZ538_01705</name>
</gene>
<dbReference type="EMBL" id="JAMGBE010000001">
    <property type="protein sequence ID" value="MCL6728768.1"/>
    <property type="molecule type" value="Genomic_DNA"/>
</dbReference>
<dbReference type="InterPro" id="IPR029068">
    <property type="entry name" value="Glyas_Bleomycin-R_OHBP_Dase"/>
</dbReference>
<evidence type="ECO:0000259" key="1">
    <source>
        <dbReference type="PROSITE" id="PS51819"/>
    </source>
</evidence>
<reference evidence="2" key="1">
    <citation type="submission" date="2022-05" db="EMBL/GenBank/DDBJ databases">
        <authorList>
            <person name="Jo J.-H."/>
            <person name="Im W.-T."/>
        </authorList>
    </citation>
    <scope>NUCLEOTIDE SEQUENCE</scope>
    <source>
        <strain evidence="2">SE220</strain>
    </source>
</reference>
<keyword evidence="3" id="KW-1185">Reference proteome</keyword>
<protein>
    <submittedName>
        <fullName evidence="2">VOC family protein</fullName>
    </submittedName>
</protein>
<dbReference type="Proteomes" id="UP001165342">
    <property type="component" value="Unassembled WGS sequence"/>
</dbReference>
<dbReference type="InterPro" id="IPR004360">
    <property type="entry name" value="Glyas_Fos-R_dOase_dom"/>
</dbReference>
<dbReference type="PROSITE" id="PS51819">
    <property type="entry name" value="VOC"/>
    <property type="match status" value="1"/>
</dbReference>
<dbReference type="SUPFAM" id="SSF54593">
    <property type="entry name" value="Glyoxalase/Bleomycin resistance protein/Dihydroxybiphenyl dioxygenase"/>
    <property type="match status" value="1"/>
</dbReference>
<feature type="domain" description="VOC" evidence="1">
    <location>
        <begin position="1"/>
        <end position="123"/>
    </location>
</feature>